<feature type="compositionally biased region" description="Basic and acidic residues" evidence="2">
    <location>
        <begin position="195"/>
        <end position="209"/>
    </location>
</feature>
<sequence>MSYQSDNEDSSRRGSRCKLKRDPCDPKSTHCIGETCFCRKGCCIYRGVNKYRKIKEREEKLKLMNNSKSKTGGTFRKFVANFCAPDDAIEKNERERDWINEKNRIKEEQQKLKEKLLKIEDEKLNELEKQKRVWDEKYNYQMRVWNDWTLIKKQLKNKSDTPKQKQISNQTEPDNENAEKAKQDVTAKKLNNGLKSDKPEKGENDTEKP</sequence>
<reference evidence="5" key="1">
    <citation type="submission" date="2012-12" db="EMBL/GenBank/DDBJ databases">
        <authorList>
            <person name="Hellsten U."/>
            <person name="Grimwood J."/>
            <person name="Chapman J.A."/>
            <person name="Shapiro H."/>
            <person name="Aerts A."/>
            <person name="Otillar R.P."/>
            <person name="Terry A.Y."/>
            <person name="Boore J.L."/>
            <person name="Simakov O."/>
            <person name="Marletaz F."/>
            <person name="Cho S.-J."/>
            <person name="Edsinger-Gonzales E."/>
            <person name="Havlak P."/>
            <person name="Kuo D.-H."/>
            <person name="Larsson T."/>
            <person name="Lv J."/>
            <person name="Arendt D."/>
            <person name="Savage R."/>
            <person name="Osoegawa K."/>
            <person name="de Jong P."/>
            <person name="Lindberg D.R."/>
            <person name="Seaver E.C."/>
            <person name="Weisblat D.A."/>
            <person name="Putnam N.H."/>
            <person name="Grigoriev I.V."/>
            <person name="Rokhsar D.S."/>
        </authorList>
    </citation>
    <scope>NUCLEOTIDE SEQUENCE</scope>
</reference>
<evidence type="ECO:0000313" key="3">
    <source>
        <dbReference type="EMBL" id="ESN93007.1"/>
    </source>
</evidence>
<proteinExistence type="predicted"/>
<dbReference type="KEGG" id="hro:HELRODRAFT_165162"/>
<feature type="compositionally biased region" description="Basic and acidic residues" evidence="2">
    <location>
        <begin position="177"/>
        <end position="187"/>
    </location>
</feature>
<dbReference type="InParanoid" id="T1EWC8"/>
<dbReference type="RefSeq" id="XP_009029274.1">
    <property type="nucleotide sequence ID" value="XM_009031026.1"/>
</dbReference>
<dbReference type="AlphaFoldDB" id="T1EWC8"/>
<protein>
    <submittedName>
        <fullName evidence="3 4">Uncharacterized protein</fullName>
    </submittedName>
</protein>
<organism evidence="4 5">
    <name type="scientific">Helobdella robusta</name>
    <name type="common">Californian leech</name>
    <dbReference type="NCBI Taxonomy" id="6412"/>
    <lineage>
        <taxon>Eukaryota</taxon>
        <taxon>Metazoa</taxon>
        <taxon>Spiralia</taxon>
        <taxon>Lophotrochozoa</taxon>
        <taxon>Annelida</taxon>
        <taxon>Clitellata</taxon>
        <taxon>Hirudinea</taxon>
        <taxon>Rhynchobdellida</taxon>
        <taxon>Glossiphoniidae</taxon>
        <taxon>Helobdella</taxon>
    </lineage>
</organism>
<dbReference type="CTD" id="20200878"/>
<keyword evidence="1" id="KW-0175">Coiled coil</keyword>
<evidence type="ECO:0000313" key="4">
    <source>
        <dbReference type="EnsemblMetazoa" id="HelroP165162"/>
    </source>
</evidence>
<dbReference type="HOGENOM" id="CLU_1316704_0_0_1"/>
<gene>
    <name evidence="4" type="primary">20200878</name>
    <name evidence="3" type="ORF">HELRODRAFT_165162</name>
</gene>
<dbReference type="EMBL" id="KB097639">
    <property type="protein sequence ID" value="ESN93007.1"/>
    <property type="molecule type" value="Genomic_DNA"/>
</dbReference>
<name>T1EWC8_HELRO</name>
<dbReference type="EMBL" id="AMQM01001963">
    <property type="status" value="NOT_ANNOTATED_CDS"/>
    <property type="molecule type" value="Genomic_DNA"/>
</dbReference>
<feature type="region of interest" description="Disordered" evidence="2">
    <location>
        <begin position="1"/>
        <end position="26"/>
    </location>
</feature>
<feature type="coiled-coil region" evidence="1">
    <location>
        <begin position="95"/>
        <end position="137"/>
    </location>
</feature>
<keyword evidence="5" id="KW-1185">Reference proteome</keyword>
<reference evidence="4" key="3">
    <citation type="submission" date="2015-06" db="UniProtKB">
        <authorList>
            <consortium name="EnsemblMetazoa"/>
        </authorList>
    </citation>
    <scope>IDENTIFICATION</scope>
</reference>
<dbReference type="Proteomes" id="UP000015101">
    <property type="component" value="Unassembled WGS sequence"/>
</dbReference>
<accession>T1EWC8</accession>
<feature type="region of interest" description="Disordered" evidence="2">
    <location>
        <begin position="156"/>
        <end position="209"/>
    </location>
</feature>
<evidence type="ECO:0000256" key="1">
    <source>
        <dbReference type="SAM" id="Coils"/>
    </source>
</evidence>
<evidence type="ECO:0000313" key="5">
    <source>
        <dbReference type="Proteomes" id="UP000015101"/>
    </source>
</evidence>
<dbReference type="GeneID" id="20200878"/>
<reference evidence="3 5" key="2">
    <citation type="journal article" date="2013" name="Nature">
        <title>Insights into bilaterian evolution from three spiralian genomes.</title>
        <authorList>
            <person name="Simakov O."/>
            <person name="Marletaz F."/>
            <person name="Cho S.J."/>
            <person name="Edsinger-Gonzales E."/>
            <person name="Havlak P."/>
            <person name="Hellsten U."/>
            <person name="Kuo D.H."/>
            <person name="Larsson T."/>
            <person name="Lv J."/>
            <person name="Arendt D."/>
            <person name="Savage R."/>
            <person name="Osoegawa K."/>
            <person name="de Jong P."/>
            <person name="Grimwood J."/>
            <person name="Chapman J.A."/>
            <person name="Shapiro H."/>
            <person name="Aerts A."/>
            <person name="Otillar R.P."/>
            <person name="Terry A.Y."/>
            <person name="Boore J.L."/>
            <person name="Grigoriev I.V."/>
            <person name="Lindberg D.R."/>
            <person name="Seaver E.C."/>
            <person name="Weisblat D.A."/>
            <person name="Putnam N.H."/>
            <person name="Rokhsar D.S."/>
        </authorList>
    </citation>
    <scope>NUCLEOTIDE SEQUENCE</scope>
</reference>
<dbReference type="EnsemblMetazoa" id="HelroT165162">
    <property type="protein sequence ID" value="HelroP165162"/>
    <property type="gene ID" value="HelroG165162"/>
</dbReference>
<evidence type="ECO:0000256" key="2">
    <source>
        <dbReference type="SAM" id="MobiDB-lite"/>
    </source>
</evidence>